<dbReference type="PANTHER" id="PTHR12418:SF19">
    <property type="entry name" value="ACYL-COENZYME A THIOESTERASE THEM4"/>
    <property type="match status" value="1"/>
</dbReference>
<comment type="catalytic activity">
    <reaction evidence="17">
        <text>(9Z)-octadecenoyl-CoA + H2O = (9Z)-octadecenoate + CoA + H(+)</text>
        <dbReference type="Rhea" id="RHEA:40139"/>
        <dbReference type="ChEBI" id="CHEBI:15377"/>
        <dbReference type="ChEBI" id="CHEBI:15378"/>
        <dbReference type="ChEBI" id="CHEBI:30823"/>
        <dbReference type="ChEBI" id="CHEBI:57287"/>
        <dbReference type="ChEBI" id="CHEBI:57387"/>
    </reaction>
    <physiologicalReaction direction="left-to-right" evidence="17">
        <dbReference type="Rhea" id="RHEA:40140"/>
    </physiologicalReaction>
</comment>
<dbReference type="InterPro" id="IPR006683">
    <property type="entry name" value="Thioestr_dom"/>
</dbReference>
<evidence type="ECO:0000259" key="27">
    <source>
        <dbReference type="Pfam" id="PF03061"/>
    </source>
</evidence>
<comment type="catalytic activity">
    <reaction evidence="22">
        <text>octanoyl-CoA + H2O = octanoate + CoA + H(+)</text>
        <dbReference type="Rhea" id="RHEA:30143"/>
        <dbReference type="ChEBI" id="CHEBI:15377"/>
        <dbReference type="ChEBI" id="CHEBI:15378"/>
        <dbReference type="ChEBI" id="CHEBI:25646"/>
        <dbReference type="ChEBI" id="CHEBI:57287"/>
        <dbReference type="ChEBI" id="CHEBI:57386"/>
    </reaction>
    <physiologicalReaction direction="left-to-right" evidence="22">
        <dbReference type="Rhea" id="RHEA:30144"/>
    </physiologicalReaction>
</comment>
<keyword evidence="10" id="KW-0276">Fatty acid metabolism</keyword>
<comment type="catalytic activity">
    <reaction evidence="25">
        <text>dodecanoyl-CoA + H2O = dodecanoate + CoA + H(+)</text>
        <dbReference type="Rhea" id="RHEA:30135"/>
        <dbReference type="ChEBI" id="CHEBI:15377"/>
        <dbReference type="ChEBI" id="CHEBI:15378"/>
        <dbReference type="ChEBI" id="CHEBI:18262"/>
        <dbReference type="ChEBI" id="CHEBI:57287"/>
        <dbReference type="ChEBI" id="CHEBI:57375"/>
    </reaction>
    <physiologicalReaction direction="left-to-right" evidence="25">
        <dbReference type="Rhea" id="RHEA:30136"/>
    </physiologicalReaction>
</comment>
<evidence type="ECO:0000313" key="28">
    <source>
        <dbReference type="EMBL" id="CAB4645960.1"/>
    </source>
</evidence>
<dbReference type="InterPro" id="IPR029069">
    <property type="entry name" value="HotDog_dom_sf"/>
</dbReference>
<keyword evidence="11" id="KW-0809">Transit peptide</keyword>
<dbReference type="GO" id="GO:0005743">
    <property type="term" value="C:mitochondrial inner membrane"/>
    <property type="evidence" value="ECO:0007669"/>
    <property type="project" value="UniProtKB-SubCell"/>
</dbReference>
<evidence type="ECO:0000256" key="25">
    <source>
        <dbReference type="ARBA" id="ARBA00048074"/>
    </source>
</evidence>
<dbReference type="GO" id="GO:0016787">
    <property type="term" value="F:hydrolase activity"/>
    <property type="evidence" value="ECO:0007669"/>
    <property type="project" value="UniProtKB-KW"/>
</dbReference>
<evidence type="ECO:0000256" key="11">
    <source>
        <dbReference type="ARBA" id="ARBA00022946"/>
    </source>
</evidence>
<keyword evidence="9" id="KW-0378">Hydrolase</keyword>
<evidence type="ECO:0000256" key="19">
    <source>
        <dbReference type="ARBA" id="ARBA00038848"/>
    </source>
</evidence>
<comment type="catalytic activity">
    <reaction evidence="24">
        <text>decanoyl-CoA + H2O = decanoate + CoA + H(+)</text>
        <dbReference type="Rhea" id="RHEA:40059"/>
        <dbReference type="ChEBI" id="CHEBI:15377"/>
        <dbReference type="ChEBI" id="CHEBI:15378"/>
        <dbReference type="ChEBI" id="CHEBI:27689"/>
        <dbReference type="ChEBI" id="CHEBI:57287"/>
        <dbReference type="ChEBI" id="CHEBI:61430"/>
    </reaction>
    <physiologicalReaction direction="left-to-right" evidence="24">
        <dbReference type="Rhea" id="RHEA:40060"/>
    </physiologicalReaction>
</comment>
<dbReference type="GO" id="GO:0032587">
    <property type="term" value="C:ruffle membrane"/>
    <property type="evidence" value="ECO:0007669"/>
    <property type="project" value="UniProtKB-SubCell"/>
</dbReference>
<evidence type="ECO:0000256" key="12">
    <source>
        <dbReference type="ARBA" id="ARBA00023098"/>
    </source>
</evidence>
<reference evidence="28" key="1">
    <citation type="submission" date="2020-05" db="EMBL/GenBank/DDBJ databases">
        <authorList>
            <person name="Chiriac C."/>
            <person name="Salcher M."/>
            <person name="Ghai R."/>
            <person name="Kavagutti S V."/>
        </authorList>
    </citation>
    <scope>NUCLEOTIDE SEQUENCE</scope>
</reference>
<name>A0A6J6K8F6_9ZZZZ</name>
<evidence type="ECO:0000256" key="8">
    <source>
        <dbReference type="ARBA" id="ARBA00022792"/>
    </source>
</evidence>
<comment type="similarity">
    <text evidence="18">Belongs to the THEM4/THEM5 thioesterase family.</text>
</comment>
<keyword evidence="15" id="KW-0966">Cell projection</keyword>
<keyword evidence="5" id="KW-1003">Cell membrane</keyword>
<evidence type="ECO:0000256" key="13">
    <source>
        <dbReference type="ARBA" id="ARBA00023128"/>
    </source>
</evidence>
<protein>
    <recommendedName>
        <fullName evidence="20">Acyl-coenzyme A thioesterase THEM4</fullName>
        <ecNumber evidence="19">3.1.2.2</ecNumber>
    </recommendedName>
    <alternativeName>
        <fullName evidence="21">Thioesterase superfamily member 4</fullName>
    </alternativeName>
</protein>
<dbReference type="Gene3D" id="3.10.129.10">
    <property type="entry name" value="Hotdog Thioesterase"/>
    <property type="match status" value="1"/>
</dbReference>
<evidence type="ECO:0000256" key="10">
    <source>
        <dbReference type="ARBA" id="ARBA00022832"/>
    </source>
</evidence>
<keyword evidence="7" id="KW-0053">Apoptosis</keyword>
<evidence type="ECO:0000256" key="22">
    <source>
        <dbReference type="ARBA" id="ARBA00047588"/>
    </source>
</evidence>
<feature type="domain" description="Thioesterase" evidence="27">
    <location>
        <begin position="74"/>
        <end position="136"/>
    </location>
</feature>
<evidence type="ECO:0000256" key="15">
    <source>
        <dbReference type="ARBA" id="ARBA00023273"/>
    </source>
</evidence>
<dbReference type="CDD" id="cd03440">
    <property type="entry name" value="hot_dog"/>
    <property type="match status" value="1"/>
</dbReference>
<evidence type="ECO:0000256" key="9">
    <source>
        <dbReference type="ARBA" id="ARBA00022801"/>
    </source>
</evidence>
<evidence type="ECO:0000256" key="1">
    <source>
        <dbReference type="ARBA" id="ARBA00004496"/>
    </source>
</evidence>
<evidence type="ECO:0000256" key="16">
    <source>
        <dbReference type="ARBA" id="ARBA00035852"/>
    </source>
</evidence>
<dbReference type="EC" id="3.1.2.2" evidence="19"/>
<proteinExistence type="inferred from homology"/>
<comment type="catalytic activity">
    <reaction evidence="16">
        <text>(5Z,8Z,11Z,14Z)-eicosatetraenoyl-CoA + H2O = (5Z,8Z,11Z,14Z)-eicosatetraenoate + CoA + H(+)</text>
        <dbReference type="Rhea" id="RHEA:40151"/>
        <dbReference type="ChEBI" id="CHEBI:15377"/>
        <dbReference type="ChEBI" id="CHEBI:15378"/>
        <dbReference type="ChEBI" id="CHEBI:32395"/>
        <dbReference type="ChEBI" id="CHEBI:57287"/>
        <dbReference type="ChEBI" id="CHEBI:57368"/>
    </reaction>
    <physiologicalReaction direction="left-to-right" evidence="16">
        <dbReference type="Rhea" id="RHEA:40152"/>
    </physiologicalReaction>
</comment>
<evidence type="ECO:0000256" key="24">
    <source>
        <dbReference type="ARBA" id="ARBA00047969"/>
    </source>
</evidence>
<organism evidence="28">
    <name type="scientific">freshwater metagenome</name>
    <dbReference type="NCBI Taxonomy" id="449393"/>
    <lineage>
        <taxon>unclassified sequences</taxon>
        <taxon>metagenomes</taxon>
        <taxon>ecological metagenomes</taxon>
    </lineage>
</organism>
<comment type="catalytic activity">
    <reaction evidence="23">
        <text>hexadecanoyl-CoA + H2O = hexadecanoate + CoA + H(+)</text>
        <dbReference type="Rhea" id="RHEA:16645"/>
        <dbReference type="ChEBI" id="CHEBI:7896"/>
        <dbReference type="ChEBI" id="CHEBI:15377"/>
        <dbReference type="ChEBI" id="CHEBI:15378"/>
        <dbReference type="ChEBI" id="CHEBI:57287"/>
        <dbReference type="ChEBI" id="CHEBI:57379"/>
        <dbReference type="EC" id="3.1.2.2"/>
    </reaction>
    <physiologicalReaction direction="left-to-right" evidence="23">
        <dbReference type="Rhea" id="RHEA:16646"/>
    </physiologicalReaction>
</comment>
<evidence type="ECO:0000256" key="2">
    <source>
        <dbReference type="ARBA" id="ARBA00004569"/>
    </source>
</evidence>
<dbReference type="EMBL" id="CAEZWL010000002">
    <property type="protein sequence ID" value="CAB4645960.1"/>
    <property type="molecule type" value="Genomic_DNA"/>
</dbReference>
<gene>
    <name evidence="28" type="ORF">UFOPK2243_00147</name>
</gene>
<evidence type="ECO:0000256" key="14">
    <source>
        <dbReference type="ARBA" id="ARBA00023136"/>
    </source>
</evidence>
<keyword evidence="6" id="KW-0963">Cytoplasm</keyword>
<keyword evidence="12" id="KW-0443">Lipid metabolism</keyword>
<dbReference type="Pfam" id="PF03061">
    <property type="entry name" value="4HBT"/>
    <property type="match status" value="1"/>
</dbReference>
<sequence length="194" mass="20685">MSRVASTTPPEGAKLPERHPLAPAIGTQIPSHFGHCFGCGQLHPTGLHLIAHAGSGLDLTAEFTVTENHQGAPGLAHGGLLSLAFDEALGKLMWLIRSPAVTGRLETDFIKPIPIGTTLHISAVITGQVNRKVYTEAVGRINGPEGEIAVRAAALFIIVPMSHFMSNAPADYLEYIKKSPELLAFVDPEFEINP</sequence>
<evidence type="ECO:0000256" key="20">
    <source>
        <dbReference type="ARBA" id="ARBA00040123"/>
    </source>
</evidence>
<evidence type="ECO:0000256" key="6">
    <source>
        <dbReference type="ARBA" id="ARBA00022490"/>
    </source>
</evidence>
<comment type="catalytic activity">
    <reaction evidence="26">
        <text>tetradecanoyl-CoA + H2O = tetradecanoate + CoA + H(+)</text>
        <dbReference type="Rhea" id="RHEA:40119"/>
        <dbReference type="ChEBI" id="CHEBI:15377"/>
        <dbReference type="ChEBI" id="CHEBI:15378"/>
        <dbReference type="ChEBI" id="CHEBI:30807"/>
        <dbReference type="ChEBI" id="CHEBI:57287"/>
        <dbReference type="ChEBI" id="CHEBI:57385"/>
    </reaction>
    <physiologicalReaction direction="left-to-right" evidence="26">
        <dbReference type="Rhea" id="RHEA:40120"/>
    </physiologicalReaction>
</comment>
<evidence type="ECO:0000256" key="7">
    <source>
        <dbReference type="ARBA" id="ARBA00022703"/>
    </source>
</evidence>
<keyword evidence="13" id="KW-0496">Mitochondrion</keyword>
<accession>A0A6J6K8F6</accession>
<evidence type="ECO:0000256" key="17">
    <source>
        <dbReference type="ARBA" id="ARBA00037002"/>
    </source>
</evidence>
<evidence type="ECO:0000256" key="23">
    <source>
        <dbReference type="ARBA" id="ARBA00047734"/>
    </source>
</evidence>
<evidence type="ECO:0000256" key="4">
    <source>
        <dbReference type="ARBA" id="ARBA00004637"/>
    </source>
</evidence>
<evidence type="ECO:0000256" key="3">
    <source>
        <dbReference type="ARBA" id="ARBA00004632"/>
    </source>
</evidence>
<dbReference type="SUPFAM" id="SSF54637">
    <property type="entry name" value="Thioesterase/thiol ester dehydrase-isomerase"/>
    <property type="match status" value="1"/>
</dbReference>
<dbReference type="GO" id="GO:0006631">
    <property type="term" value="P:fatty acid metabolic process"/>
    <property type="evidence" value="ECO:0007669"/>
    <property type="project" value="UniProtKB-KW"/>
</dbReference>
<dbReference type="InterPro" id="IPR052365">
    <property type="entry name" value="THEM4/THEM5_acyl-CoA_thioest"/>
</dbReference>
<comment type="subcellular location">
    <subcellularLocation>
        <location evidence="3">Cell projection</location>
        <location evidence="3">Ruffle membrane</location>
    </subcellularLocation>
    <subcellularLocation>
        <location evidence="1">Cytoplasm</location>
    </subcellularLocation>
    <subcellularLocation>
        <location evidence="4">Mitochondrion inner membrane</location>
        <topology evidence="4">Peripheral membrane protein</topology>
    </subcellularLocation>
    <subcellularLocation>
        <location evidence="2">Mitochondrion intermembrane space</location>
    </subcellularLocation>
</comment>
<keyword evidence="8" id="KW-0999">Mitochondrion inner membrane</keyword>
<evidence type="ECO:0000256" key="26">
    <source>
        <dbReference type="ARBA" id="ARBA00048180"/>
    </source>
</evidence>
<dbReference type="GO" id="GO:0006915">
    <property type="term" value="P:apoptotic process"/>
    <property type="evidence" value="ECO:0007669"/>
    <property type="project" value="UniProtKB-KW"/>
</dbReference>
<evidence type="ECO:0000256" key="21">
    <source>
        <dbReference type="ARBA" id="ARBA00043210"/>
    </source>
</evidence>
<evidence type="ECO:0000256" key="18">
    <source>
        <dbReference type="ARBA" id="ARBA00038456"/>
    </source>
</evidence>
<keyword evidence="14" id="KW-0472">Membrane</keyword>
<dbReference type="GO" id="GO:0005758">
    <property type="term" value="C:mitochondrial intermembrane space"/>
    <property type="evidence" value="ECO:0007669"/>
    <property type="project" value="UniProtKB-SubCell"/>
</dbReference>
<dbReference type="AlphaFoldDB" id="A0A6J6K8F6"/>
<dbReference type="PANTHER" id="PTHR12418">
    <property type="entry name" value="ACYL-COENZYME A THIOESTERASE THEM4"/>
    <property type="match status" value="1"/>
</dbReference>
<evidence type="ECO:0000256" key="5">
    <source>
        <dbReference type="ARBA" id="ARBA00022475"/>
    </source>
</evidence>